<dbReference type="GO" id="GO:0016646">
    <property type="term" value="F:oxidoreductase activity, acting on the CH-NH group of donors, NAD or NADP as acceptor"/>
    <property type="evidence" value="ECO:0007669"/>
    <property type="project" value="UniProtKB-ARBA"/>
</dbReference>
<feature type="domain" description="Flavin reductase like" evidence="2">
    <location>
        <begin position="14"/>
        <end position="150"/>
    </location>
</feature>
<reference evidence="3" key="2">
    <citation type="journal article" date="2021" name="PeerJ">
        <title>Extensive microbial diversity within the chicken gut microbiome revealed by metagenomics and culture.</title>
        <authorList>
            <person name="Gilroy R."/>
            <person name="Ravi A."/>
            <person name="Getino M."/>
            <person name="Pursley I."/>
            <person name="Horton D.L."/>
            <person name="Alikhan N.F."/>
            <person name="Baker D."/>
            <person name="Gharbi K."/>
            <person name="Hall N."/>
            <person name="Watson M."/>
            <person name="Adriaenssens E.M."/>
            <person name="Foster-Nyarko E."/>
            <person name="Jarju S."/>
            <person name="Secka A."/>
            <person name="Antonio M."/>
            <person name="Oren A."/>
            <person name="Chaudhuri R.R."/>
            <person name="La Ragione R."/>
            <person name="Hildebrand F."/>
            <person name="Pallen M.J."/>
        </authorList>
    </citation>
    <scope>NUCLEOTIDE SEQUENCE</scope>
    <source>
        <strain evidence="3">10406</strain>
    </source>
</reference>
<dbReference type="Pfam" id="PF01613">
    <property type="entry name" value="Flavin_Reduct"/>
    <property type="match status" value="1"/>
</dbReference>
<dbReference type="SMART" id="SM00903">
    <property type="entry name" value="Flavin_Reduct"/>
    <property type="match status" value="1"/>
</dbReference>
<dbReference type="PANTHER" id="PTHR43567">
    <property type="entry name" value="FLAVOREDOXIN-RELATED-RELATED"/>
    <property type="match status" value="1"/>
</dbReference>
<comment type="similarity">
    <text evidence="1">Belongs to the flavoredoxin family.</text>
</comment>
<dbReference type="EMBL" id="DVOE01000027">
    <property type="protein sequence ID" value="HIU98596.1"/>
    <property type="molecule type" value="Genomic_DNA"/>
</dbReference>
<sequence length="160" mass="17270">MIEFNDSAAMNTAFNTGAFVCSGGNIMVASWGFIGTMWGKKVFVAPIRDSRFTKVKLDETGEFTVSVPAPCAMKGAIAFAGSKSGRDYDKWKETGLVPVPAKVVGTPVVGGCAHYFECRVIGVLPMGDMDISAVEKWYPTGDKHNFYFGEIVAEYDETVG</sequence>
<dbReference type="InterPro" id="IPR012349">
    <property type="entry name" value="Split_barrel_FMN-bd"/>
</dbReference>
<dbReference type="PANTHER" id="PTHR43567:SF5">
    <property type="entry name" value="HYPOTHETICAL CYTOSOLIC PROTEIN"/>
    <property type="match status" value="1"/>
</dbReference>
<dbReference type="GO" id="GO:0010181">
    <property type="term" value="F:FMN binding"/>
    <property type="evidence" value="ECO:0007669"/>
    <property type="project" value="InterPro"/>
</dbReference>
<dbReference type="InterPro" id="IPR052174">
    <property type="entry name" value="Flavoredoxin"/>
</dbReference>
<dbReference type="InterPro" id="IPR002563">
    <property type="entry name" value="Flavin_Rdtase-like_dom"/>
</dbReference>
<dbReference type="AlphaFoldDB" id="A0A9D1N9E4"/>
<reference evidence="3" key="1">
    <citation type="submission" date="2020-10" db="EMBL/GenBank/DDBJ databases">
        <authorList>
            <person name="Gilroy R."/>
        </authorList>
    </citation>
    <scope>NUCLEOTIDE SEQUENCE</scope>
    <source>
        <strain evidence="3">10406</strain>
    </source>
</reference>
<evidence type="ECO:0000256" key="1">
    <source>
        <dbReference type="ARBA" id="ARBA00038054"/>
    </source>
</evidence>
<organism evidence="3 4">
    <name type="scientific">Candidatus Limadaptatus stercoripullorum</name>
    <dbReference type="NCBI Taxonomy" id="2840846"/>
    <lineage>
        <taxon>Bacteria</taxon>
        <taxon>Bacillati</taxon>
        <taxon>Bacillota</taxon>
        <taxon>Clostridia</taxon>
        <taxon>Eubacteriales</taxon>
        <taxon>Candidatus Limadaptatus</taxon>
    </lineage>
</organism>
<accession>A0A9D1N9E4</accession>
<evidence type="ECO:0000259" key="2">
    <source>
        <dbReference type="SMART" id="SM00903"/>
    </source>
</evidence>
<protein>
    <submittedName>
        <fullName evidence="3">Flavin reductase</fullName>
    </submittedName>
</protein>
<evidence type="ECO:0000313" key="3">
    <source>
        <dbReference type="EMBL" id="HIU98596.1"/>
    </source>
</evidence>
<dbReference type="SUPFAM" id="SSF50475">
    <property type="entry name" value="FMN-binding split barrel"/>
    <property type="match status" value="1"/>
</dbReference>
<evidence type="ECO:0000313" key="4">
    <source>
        <dbReference type="Proteomes" id="UP000886857"/>
    </source>
</evidence>
<gene>
    <name evidence="3" type="ORF">IAC73_01985</name>
</gene>
<dbReference type="Proteomes" id="UP000886857">
    <property type="component" value="Unassembled WGS sequence"/>
</dbReference>
<proteinExistence type="inferred from homology"/>
<name>A0A9D1N9E4_9FIRM</name>
<dbReference type="Gene3D" id="2.30.110.10">
    <property type="entry name" value="Electron Transport, Fmn-binding Protein, Chain A"/>
    <property type="match status" value="1"/>
</dbReference>
<comment type="caution">
    <text evidence="3">The sequence shown here is derived from an EMBL/GenBank/DDBJ whole genome shotgun (WGS) entry which is preliminary data.</text>
</comment>